<accession>A0A853F4C4</accession>
<dbReference type="PANTHER" id="PTHR42928">
    <property type="entry name" value="TRICARBOXYLATE-BINDING PROTEIN"/>
    <property type="match status" value="1"/>
</dbReference>
<evidence type="ECO:0000256" key="2">
    <source>
        <dbReference type="SAM" id="SignalP"/>
    </source>
</evidence>
<dbReference type="Gene3D" id="3.40.190.10">
    <property type="entry name" value="Periplasmic binding protein-like II"/>
    <property type="match status" value="1"/>
</dbReference>
<dbReference type="InterPro" id="IPR042100">
    <property type="entry name" value="Bug_dom1"/>
</dbReference>
<keyword evidence="4" id="KW-1185">Reference proteome</keyword>
<proteinExistence type="inferred from homology"/>
<dbReference type="Proteomes" id="UP000580517">
    <property type="component" value="Unassembled WGS sequence"/>
</dbReference>
<evidence type="ECO:0000313" key="4">
    <source>
        <dbReference type="Proteomes" id="UP000580517"/>
    </source>
</evidence>
<organism evidence="3 4">
    <name type="scientific">Allopusillimonas soli</name>
    <dbReference type="NCBI Taxonomy" id="659016"/>
    <lineage>
        <taxon>Bacteria</taxon>
        <taxon>Pseudomonadati</taxon>
        <taxon>Pseudomonadota</taxon>
        <taxon>Betaproteobacteria</taxon>
        <taxon>Burkholderiales</taxon>
        <taxon>Alcaligenaceae</taxon>
        <taxon>Allopusillimonas</taxon>
    </lineage>
</organism>
<dbReference type="InterPro" id="IPR005064">
    <property type="entry name" value="BUG"/>
</dbReference>
<dbReference type="SUPFAM" id="SSF53850">
    <property type="entry name" value="Periplasmic binding protein-like II"/>
    <property type="match status" value="1"/>
</dbReference>
<keyword evidence="2" id="KW-0732">Signal</keyword>
<reference evidence="3 4" key="1">
    <citation type="submission" date="2020-07" db="EMBL/GenBank/DDBJ databases">
        <title>Taxonomic revisions and descriptions of new bacterial species based on genomic comparisons in the high-G+C-content subgroup of the family Alcaligenaceae.</title>
        <authorList>
            <person name="Szabo A."/>
            <person name="Felfoldi T."/>
        </authorList>
    </citation>
    <scope>NUCLEOTIDE SEQUENCE [LARGE SCALE GENOMIC DNA]</scope>
    <source>
        <strain evidence="3 4">DSM 25264</strain>
    </source>
</reference>
<dbReference type="Pfam" id="PF03401">
    <property type="entry name" value="TctC"/>
    <property type="match status" value="1"/>
</dbReference>
<evidence type="ECO:0000256" key="1">
    <source>
        <dbReference type="ARBA" id="ARBA00006987"/>
    </source>
</evidence>
<dbReference type="AlphaFoldDB" id="A0A853F4C4"/>
<dbReference type="PANTHER" id="PTHR42928:SF5">
    <property type="entry name" value="BLR1237 PROTEIN"/>
    <property type="match status" value="1"/>
</dbReference>
<sequence length="328" mass="34457">MRIISKIAVALSILTMPVASGISAAHAQGESFPTKAIHIVVPFSPGGAVDMLGRLIATHLSQQMHQSVIVENRPGANGNLGTEYVVKSAPDGYTLLLGSNGMASNGLVYSHRSFNELKDLTAIGYIGSAPLIMVVGKNYPADSAGEIIAKAKSDPTSVSYASAGFGSSANLASEALKFAAKVDILHVPYKGGAPAIVDLSTGRVSFMMLDPLQAMPQIKSDRLRALMIGTNDHLSLLPNVQTAGEAGYPDLNATVWWGLVAPVGTPPDVVRKLNAELNTVLNNADVKNQLISLGVTLQPGTPEQFDKYIHAQVEKWAPIVKAAGIKAD</sequence>
<protein>
    <submittedName>
        <fullName evidence="3">Tripartite tricarboxylate transporter substrate binding protein</fullName>
    </submittedName>
</protein>
<dbReference type="EMBL" id="JACCEW010000001">
    <property type="protein sequence ID" value="NYT35354.1"/>
    <property type="molecule type" value="Genomic_DNA"/>
</dbReference>
<dbReference type="OrthoDB" id="8678477at2"/>
<name>A0A853F4C4_9BURK</name>
<dbReference type="RefSeq" id="WP_129967237.1">
    <property type="nucleotide sequence ID" value="NZ_JACCEW010000001.1"/>
</dbReference>
<feature type="signal peptide" evidence="2">
    <location>
        <begin position="1"/>
        <end position="27"/>
    </location>
</feature>
<comment type="caution">
    <text evidence="3">The sequence shown here is derived from an EMBL/GenBank/DDBJ whole genome shotgun (WGS) entry which is preliminary data.</text>
</comment>
<feature type="chain" id="PRO_5032801359" evidence="2">
    <location>
        <begin position="28"/>
        <end position="328"/>
    </location>
</feature>
<dbReference type="CDD" id="cd13578">
    <property type="entry name" value="PBP2_Bug27"/>
    <property type="match status" value="1"/>
</dbReference>
<evidence type="ECO:0000313" key="3">
    <source>
        <dbReference type="EMBL" id="NYT35354.1"/>
    </source>
</evidence>
<dbReference type="PIRSF" id="PIRSF017082">
    <property type="entry name" value="YflP"/>
    <property type="match status" value="1"/>
</dbReference>
<dbReference type="Gene3D" id="3.40.190.150">
    <property type="entry name" value="Bordetella uptake gene, domain 1"/>
    <property type="match status" value="1"/>
</dbReference>
<comment type="similarity">
    <text evidence="1">Belongs to the UPF0065 (bug) family.</text>
</comment>
<gene>
    <name evidence="3" type="ORF">H0A68_00580</name>
</gene>